<dbReference type="PANTHER" id="PTHR12147:SF26">
    <property type="entry name" value="PEPTIDASE M28 DOMAIN-CONTAINING PROTEIN"/>
    <property type="match status" value="1"/>
</dbReference>
<accession>A0A3L9MBT8</accession>
<dbReference type="Pfam" id="PF04389">
    <property type="entry name" value="Peptidase_M28"/>
    <property type="match status" value="1"/>
</dbReference>
<comment type="caution">
    <text evidence="2">The sequence shown here is derived from an EMBL/GenBank/DDBJ whole genome shotgun (WGS) entry which is preliminary data.</text>
</comment>
<feature type="domain" description="Peptidase M28" evidence="1">
    <location>
        <begin position="109"/>
        <end position="319"/>
    </location>
</feature>
<dbReference type="InterPro" id="IPR018247">
    <property type="entry name" value="EF_Hand_1_Ca_BS"/>
</dbReference>
<dbReference type="RefSeq" id="WP_121934953.1">
    <property type="nucleotide sequence ID" value="NZ_RDOJ01000012.1"/>
</dbReference>
<name>A0A3L9MBT8_9FLAO</name>
<dbReference type="Proteomes" id="UP000275348">
    <property type="component" value="Unassembled WGS sequence"/>
</dbReference>
<evidence type="ECO:0000259" key="1">
    <source>
        <dbReference type="Pfam" id="PF04389"/>
    </source>
</evidence>
<dbReference type="PROSITE" id="PS51257">
    <property type="entry name" value="PROKAR_LIPOPROTEIN"/>
    <property type="match status" value="1"/>
</dbReference>
<evidence type="ECO:0000313" key="2">
    <source>
        <dbReference type="EMBL" id="RLZ08734.1"/>
    </source>
</evidence>
<dbReference type="EMBL" id="RDOJ01000012">
    <property type="protein sequence ID" value="RLZ08734.1"/>
    <property type="molecule type" value="Genomic_DNA"/>
</dbReference>
<gene>
    <name evidence="2" type="ORF">EAH69_09425</name>
</gene>
<evidence type="ECO:0000313" key="3">
    <source>
        <dbReference type="Proteomes" id="UP000275348"/>
    </source>
</evidence>
<dbReference type="GO" id="GO:0008235">
    <property type="term" value="F:metalloexopeptidase activity"/>
    <property type="evidence" value="ECO:0007669"/>
    <property type="project" value="InterPro"/>
</dbReference>
<protein>
    <submittedName>
        <fullName evidence="2">M28 family peptidase</fullName>
    </submittedName>
</protein>
<dbReference type="InterPro" id="IPR007484">
    <property type="entry name" value="Peptidase_M28"/>
</dbReference>
<dbReference type="InterPro" id="IPR045175">
    <property type="entry name" value="M28_fam"/>
</dbReference>
<reference evidence="2 3" key="1">
    <citation type="submission" date="2018-10" db="EMBL/GenBank/DDBJ databases">
        <authorList>
            <person name="Chen X."/>
        </authorList>
    </citation>
    <scope>NUCLEOTIDE SEQUENCE [LARGE SCALE GENOMIC DNA]</scope>
    <source>
        <strain evidence="2 3">YIM 102668</strain>
    </source>
</reference>
<dbReference type="PROSITE" id="PS00018">
    <property type="entry name" value="EF_HAND_1"/>
    <property type="match status" value="1"/>
</dbReference>
<keyword evidence="3" id="KW-1185">Reference proteome</keyword>
<proteinExistence type="predicted"/>
<organism evidence="2 3">
    <name type="scientific">Faecalibacter macacae</name>
    <dbReference type="NCBI Taxonomy" id="1859289"/>
    <lineage>
        <taxon>Bacteria</taxon>
        <taxon>Pseudomonadati</taxon>
        <taxon>Bacteroidota</taxon>
        <taxon>Flavobacteriia</taxon>
        <taxon>Flavobacteriales</taxon>
        <taxon>Weeksellaceae</taxon>
        <taxon>Faecalibacter</taxon>
    </lineage>
</organism>
<dbReference type="GO" id="GO:0006508">
    <property type="term" value="P:proteolysis"/>
    <property type="evidence" value="ECO:0007669"/>
    <property type="project" value="InterPro"/>
</dbReference>
<dbReference type="PANTHER" id="PTHR12147">
    <property type="entry name" value="METALLOPEPTIDASE M28 FAMILY MEMBER"/>
    <property type="match status" value="1"/>
</dbReference>
<dbReference type="Gene3D" id="3.40.630.10">
    <property type="entry name" value="Zn peptidases"/>
    <property type="match status" value="1"/>
</dbReference>
<sequence length="344" mass="38632">MKQFLIALTALTFFTATGCNSQKQMSTEKYEKILPKYVDQVSEVQLKKQLYIIAGPEMEGRNAGTAGEVRAGNYISNYYKELGINGPKGDYFQIIPAATFKRVAGEMRNVMGFIEGSEKPEEIVVISAHYDHDGIKDGKLYPGADDDGSGTVAVMEIGRVFREAEKKGIRPKRSILLLHVSGEEKGLLGSKYYSDNPIFPLANTIANVNIDMIGRVDHEHNDATRDFVYVIGSEMLSSDLHKAVLAANDGLGINLDMRYNTPDDPNRFYYRSDHYNFAKHGIPSVFFFNGVHDDYHRPTDTPDKIEYDLLTRRTKLAFNTIWKLANAENRPVVDKESPMPTTGR</sequence>
<dbReference type="SUPFAM" id="SSF53187">
    <property type="entry name" value="Zn-dependent exopeptidases"/>
    <property type="match status" value="1"/>
</dbReference>
<dbReference type="AlphaFoldDB" id="A0A3L9MBT8"/>
<dbReference type="OrthoDB" id="9778250at2"/>